<dbReference type="InterPro" id="IPR004574">
    <property type="entry name" value="Alkb"/>
</dbReference>
<name>A0A3P8SD12_AMPPE</name>
<evidence type="ECO:0000256" key="2">
    <source>
        <dbReference type="ARBA" id="ARBA00022964"/>
    </source>
</evidence>
<evidence type="ECO:0000256" key="4">
    <source>
        <dbReference type="ARBA" id="ARBA00023004"/>
    </source>
</evidence>
<accession>A0A3P8SD12</accession>
<feature type="binding site" evidence="5">
    <location>
        <position position="229"/>
    </location>
    <ligand>
        <name>Fe cation</name>
        <dbReference type="ChEBI" id="CHEBI:24875"/>
        <note>catalytic</note>
    </ligand>
</feature>
<evidence type="ECO:0000313" key="7">
    <source>
        <dbReference type="Ensembl" id="ENSAPEP00000009569.1"/>
    </source>
</evidence>
<keyword evidence="3" id="KW-0560">Oxidoreductase</keyword>
<reference evidence="7" key="2">
    <citation type="submission" date="2025-08" db="UniProtKB">
        <authorList>
            <consortium name="Ensembl"/>
        </authorList>
    </citation>
    <scope>IDENTIFICATION</scope>
</reference>
<keyword evidence="2" id="KW-0223">Dioxygenase</keyword>
<dbReference type="PANTHER" id="PTHR16557">
    <property type="entry name" value="ALKYLATED DNA REPAIR PROTEIN ALKB-RELATED"/>
    <property type="match status" value="1"/>
</dbReference>
<evidence type="ECO:0000256" key="5">
    <source>
        <dbReference type="PIRSR" id="PIRSR604574-2"/>
    </source>
</evidence>
<dbReference type="InterPro" id="IPR037151">
    <property type="entry name" value="AlkB-like_sf"/>
</dbReference>
<feature type="domain" description="Alpha-ketoglutarate-dependent dioxygenase AlkB-like" evidence="6">
    <location>
        <begin position="99"/>
        <end position="342"/>
    </location>
</feature>
<dbReference type="GO" id="GO:0005634">
    <property type="term" value="C:nucleus"/>
    <property type="evidence" value="ECO:0007669"/>
    <property type="project" value="TreeGrafter"/>
</dbReference>
<dbReference type="PANTHER" id="PTHR16557:SF2">
    <property type="entry name" value="NUCLEIC ACID DIOXYGENASE ALKBH1"/>
    <property type="match status" value="1"/>
</dbReference>
<evidence type="ECO:0000259" key="6">
    <source>
        <dbReference type="Pfam" id="PF13532"/>
    </source>
</evidence>
<dbReference type="GO" id="GO:0035513">
    <property type="term" value="P:oxidative RNA demethylation"/>
    <property type="evidence" value="ECO:0007669"/>
    <property type="project" value="TreeGrafter"/>
</dbReference>
<dbReference type="InterPro" id="IPR027450">
    <property type="entry name" value="AlkB-like"/>
</dbReference>
<dbReference type="Ensembl" id="ENSAPET00000009830.1">
    <property type="protein sequence ID" value="ENSAPEP00000009569.1"/>
    <property type="gene ID" value="ENSAPEG00000006841.1"/>
</dbReference>
<proteinExistence type="predicted"/>
<feature type="binding site" evidence="5">
    <location>
        <position position="285"/>
    </location>
    <ligand>
        <name>Fe cation</name>
        <dbReference type="ChEBI" id="CHEBI:24875"/>
        <note>catalytic</note>
    </ligand>
</feature>
<dbReference type="GO" id="GO:0005737">
    <property type="term" value="C:cytoplasm"/>
    <property type="evidence" value="ECO:0007669"/>
    <property type="project" value="TreeGrafter"/>
</dbReference>
<reference evidence="7 8" key="1">
    <citation type="submission" date="2018-03" db="EMBL/GenBank/DDBJ databases">
        <title>Finding Nemo's genes: A chromosome-scale reference assembly of the genome of the orange clownfish Amphiprion percula.</title>
        <authorList>
            <person name="Lehmann R."/>
        </authorList>
    </citation>
    <scope>NUCLEOTIDE SEQUENCE</scope>
</reference>
<feature type="binding site" evidence="5">
    <location>
        <position position="227"/>
    </location>
    <ligand>
        <name>Fe cation</name>
        <dbReference type="ChEBI" id="CHEBI:24875"/>
        <note>catalytic</note>
    </ligand>
</feature>
<dbReference type="Proteomes" id="UP000265080">
    <property type="component" value="Chromosome 18"/>
</dbReference>
<dbReference type="GeneTree" id="ENSGT00390000004599"/>
<protein>
    <submittedName>
        <fullName evidence="7">AlkB homolog 1, histone H2A dioxygenase</fullName>
    </submittedName>
</protein>
<dbReference type="GO" id="GO:0035516">
    <property type="term" value="F:broad specificity oxidative DNA demethylase activity"/>
    <property type="evidence" value="ECO:0007669"/>
    <property type="project" value="TreeGrafter"/>
</dbReference>
<keyword evidence="4 5" id="KW-0408">Iron</keyword>
<evidence type="ECO:0000256" key="1">
    <source>
        <dbReference type="ARBA" id="ARBA00022723"/>
    </source>
</evidence>
<evidence type="ECO:0000256" key="3">
    <source>
        <dbReference type="ARBA" id="ARBA00023002"/>
    </source>
</evidence>
<dbReference type="Gene3D" id="2.60.120.590">
    <property type="entry name" value="Alpha-ketoglutarate-dependent dioxygenase AlkB-like"/>
    <property type="match status" value="1"/>
</dbReference>
<keyword evidence="8" id="KW-1185">Reference proteome</keyword>
<reference evidence="7" key="3">
    <citation type="submission" date="2025-09" db="UniProtKB">
        <authorList>
            <consortium name="Ensembl"/>
        </authorList>
    </citation>
    <scope>IDENTIFICATION</scope>
</reference>
<keyword evidence="1 5" id="KW-0479">Metal-binding</keyword>
<evidence type="ECO:0000313" key="8">
    <source>
        <dbReference type="Proteomes" id="UP000265080"/>
    </source>
</evidence>
<dbReference type="SUPFAM" id="SSF51197">
    <property type="entry name" value="Clavaminate synthase-like"/>
    <property type="match status" value="1"/>
</dbReference>
<dbReference type="OMA" id="HAIPCIG"/>
<dbReference type="GO" id="GO:0008198">
    <property type="term" value="F:ferrous iron binding"/>
    <property type="evidence" value="ECO:0007669"/>
    <property type="project" value="TreeGrafter"/>
</dbReference>
<organism evidence="7 8">
    <name type="scientific">Amphiprion percula</name>
    <name type="common">Orange clownfish</name>
    <name type="synonym">Lutjanus percula</name>
    <dbReference type="NCBI Taxonomy" id="161767"/>
    <lineage>
        <taxon>Eukaryota</taxon>
        <taxon>Metazoa</taxon>
        <taxon>Chordata</taxon>
        <taxon>Craniata</taxon>
        <taxon>Vertebrata</taxon>
        <taxon>Euteleostomi</taxon>
        <taxon>Actinopterygii</taxon>
        <taxon>Neopterygii</taxon>
        <taxon>Teleostei</taxon>
        <taxon>Neoteleostei</taxon>
        <taxon>Acanthomorphata</taxon>
        <taxon>Ovalentaria</taxon>
        <taxon>Pomacentridae</taxon>
        <taxon>Amphiprion</taxon>
    </lineage>
</organism>
<dbReference type="GO" id="GO:0035515">
    <property type="term" value="F:oxidative RNA demethylase activity"/>
    <property type="evidence" value="ECO:0007669"/>
    <property type="project" value="TreeGrafter"/>
</dbReference>
<dbReference type="Pfam" id="PF13532">
    <property type="entry name" value="2OG-FeII_Oxy_2"/>
    <property type="match status" value="1"/>
</dbReference>
<dbReference type="STRING" id="161767.ENSAPEP00000009569"/>
<dbReference type="AlphaFoldDB" id="A0A3P8SD12"/>
<sequence>MRTYNTSFFCVKMQQALSSVSVLFVCSGLLKGLTARTSGACSSHSVELMIDFCVSMWQIVPADLDSAAVSDVEAARVGLRPVRDWRAFSLQGYPGFIFISNLFLLGSQSYWVRQCLKTYPQKTNICNLDMHMSPSDTKDIWGKSVHALSSPTGKKEPKTHLERLRWVTLGYHYKWDTKTYSANSYTPFPADLHLLSLQVTAACGFPGFNSEAGILNYYRPDSSLGIHVDESELDHTRPLLSFSWLQEDIFLHILAFRICLNIEHCNPLTGGDMMLMSGQSRLLYHAVPRILPAPQGHTTLEMEGCSLTLSLQGDAVVELVSEEDWALCSRYIHNSRVNVTVRQVLGPGQNFPETPSPLQRTDTGFVHSNGFKSAIKRRKLFSANYL</sequence>
<comment type="cofactor">
    <cofactor evidence="5">
        <name>Fe(2+)</name>
        <dbReference type="ChEBI" id="CHEBI:29033"/>
    </cofactor>
    <text evidence="5">Binds 1 Fe(2+) ion per subunit.</text>
</comment>